<keyword evidence="8" id="KW-1185">Reference proteome</keyword>
<keyword evidence="2 4" id="KW-0863">Zinc-finger</keyword>
<feature type="region of interest" description="Disordered" evidence="5">
    <location>
        <begin position="178"/>
        <end position="198"/>
    </location>
</feature>
<evidence type="ECO:0000256" key="4">
    <source>
        <dbReference type="PROSITE-ProRule" id="PRU00175"/>
    </source>
</evidence>
<dbReference type="InterPro" id="IPR032675">
    <property type="entry name" value="LRR_dom_sf"/>
</dbReference>
<accession>A0A9P6HPE5</accession>
<feature type="domain" description="RING-type" evidence="6">
    <location>
        <begin position="69"/>
        <end position="117"/>
    </location>
</feature>
<dbReference type="Gene3D" id="3.30.40.10">
    <property type="entry name" value="Zinc/RING finger domain, C3HC4 (zinc finger)"/>
    <property type="match status" value="1"/>
</dbReference>
<evidence type="ECO:0000256" key="2">
    <source>
        <dbReference type="ARBA" id="ARBA00022771"/>
    </source>
</evidence>
<evidence type="ECO:0000259" key="6">
    <source>
        <dbReference type="PROSITE" id="PS50089"/>
    </source>
</evidence>
<feature type="region of interest" description="Disordered" evidence="5">
    <location>
        <begin position="1"/>
        <end position="42"/>
    </location>
</feature>
<dbReference type="PROSITE" id="PS00518">
    <property type="entry name" value="ZF_RING_1"/>
    <property type="match status" value="1"/>
</dbReference>
<gene>
    <name evidence="7" type="ORF">BJ322DRAFT_1015924</name>
</gene>
<dbReference type="Gene3D" id="3.80.10.10">
    <property type="entry name" value="Ribonuclease Inhibitor"/>
    <property type="match status" value="1"/>
</dbReference>
<dbReference type="SUPFAM" id="SSF57850">
    <property type="entry name" value="RING/U-box"/>
    <property type="match status" value="1"/>
</dbReference>
<feature type="compositionally biased region" description="Basic and acidic residues" evidence="5">
    <location>
        <begin position="29"/>
        <end position="42"/>
    </location>
</feature>
<evidence type="ECO:0000313" key="7">
    <source>
        <dbReference type="EMBL" id="KAF9791991.1"/>
    </source>
</evidence>
<name>A0A9P6HPE5_9AGAM</name>
<proteinExistence type="predicted"/>
<dbReference type="InterPro" id="IPR013083">
    <property type="entry name" value="Znf_RING/FYVE/PHD"/>
</dbReference>
<evidence type="ECO:0000256" key="1">
    <source>
        <dbReference type="ARBA" id="ARBA00022723"/>
    </source>
</evidence>
<dbReference type="InterPro" id="IPR017907">
    <property type="entry name" value="Znf_RING_CS"/>
</dbReference>
<reference evidence="7" key="2">
    <citation type="submission" date="2020-11" db="EMBL/GenBank/DDBJ databases">
        <authorList>
            <consortium name="DOE Joint Genome Institute"/>
            <person name="Kuo A."/>
            <person name="Miyauchi S."/>
            <person name="Kiss E."/>
            <person name="Drula E."/>
            <person name="Kohler A."/>
            <person name="Sanchez-Garcia M."/>
            <person name="Andreopoulos B."/>
            <person name="Barry K.W."/>
            <person name="Bonito G."/>
            <person name="Buee M."/>
            <person name="Carver A."/>
            <person name="Chen C."/>
            <person name="Cichocki N."/>
            <person name="Clum A."/>
            <person name="Culley D."/>
            <person name="Crous P.W."/>
            <person name="Fauchery L."/>
            <person name="Girlanda M."/>
            <person name="Hayes R."/>
            <person name="Keri Z."/>
            <person name="Labutti K."/>
            <person name="Lipzen A."/>
            <person name="Lombard V."/>
            <person name="Magnuson J."/>
            <person name="Maillard F."/>
            <person name="Morin E."/>
            <person name="Murat C."/>
            <person name="Nolan M."/>
            <person name="Ohm R."/>
            <person name="Pangilinan J."/>
            <person name="Pereira M."/>
            <person name="Perotto S."/>
            <person name="Peter M."/>
            <person name="Riley R."/>
            <person name="Sitrit Y."/>
            <person name="Stielow B."/>
            <person name="Szollosi G."/>
            <person name="Zifcakova L."/>
            <person name="Stursova M."/>
            <person name="Spatafora J.W."/>
            <person name="Tedersoo L."/>
            <person name="Vaario L.-M."/>
            <person name="Yamada A."/>
            <person name="Yan M."/>
            <person name="Wang P."/>
            <person name="Xu J."/>
            <person name="Bruns T."/>
            <person name="Baldrian P."/>
            <person name="Vilgalys R."/>
            <person name="Henrissat B."/>
            <person name="Grigoriev I.V."/>
            <person name="Hibbett D."/>
            <person name="Nagy L.G."/>
            <person name="Martin F.M."/>
        </authorList>
    </citation>
    <scope>NUCLEOTIDE SEQUENCE</scope>
    <source>
        <strain evidence="7">UH-Tt-Lm1</strain>
    </source>
</reference>
<dbReference type="PROSITE" id="PS50089">
    <property type="entry name" value="ZF_RING_2"/>
    <property type="match status" value="1"/>
</dbReference>
<evidence type="ECO:0000256" key="5">
    <source>
        <dbReference type="SAM" id="MobiDB-lite"/>
    </source>
</evidence>
<dbReference type="EMBL" id="WIUZ02000001">
    <property type="protein sequence ID" value="KAF9791991.1"/>
    <property type="molecule type" value="Genomic_DNA"/>
</dbReference>
<sequence length="597" mass="67364">MSQEKAPVGHKLEENSAFLGEGAVSQESVKSHVAPDNHKEENKRLAEELESKDTILGLLQSQLNRELECPKCDELFGLTHVPYMFIGCGHTICMMCVYAVFEVEDGALPHPYECPTCADPILAAPRRDTRTELLVCWLQLAQGEPIETPERIPSSVFDGYFAESGADPSHLLPIVQSPPSDHTGSHQPRYISAHPSPTQVTTTMPLPYLAPEIIAHIIGNLSENIDVLDDCSLVCKSWVPHARKHLFGDVDFTCNADIQSWKLLFPNPLYSPGCYTRTLHLAAPHNITMADVEPGRWFQAFSNVLSLDVNTKAVDWRRSISLTPLHSFSPVVSSLRFEGLKPHFYGMLNLALSFPCLENLHLCQDGTTQISNIPIQLPDKLPPLTGTLDLSNCILGILETFVEVVFKLPIHLRFQRLSLYTRAEKAEVEALKAIVKRCLSTLQHLEVYFTGRFPFLEMTRLYHHPCKLLLDVSRVKKLASLTLASERLSPKWIINTLETLEQDQQNVQITIRVSFERVDRPSSGRSFVAGIDPIVYEEWKVLDKLFLRRWGSNAIQTIVTVYEPEPEVGKWGREWMETLVPQSLNRGAINAYDLEEW</sequence>
<organism evidence="7 8">
    <name type="scientific">Thelephora terrestris</name>
    <dbReference type="NCBI Taxonomy" id="56493"/>
    <lineage>
        <taxon>Eukaryota</taxon>
        <taxon>Fungi</taxon>
        <taxon>Dikarya</taxon>
        <taxon>Basidiomycota</taxon>
        <taxon>Agaricomycotina</taxon>
        <taxon>Agaricomycetes</taxon>
        <taxon>Thelephorales</taxon>
        <taxon>Thelephoraceae</taxon>
        <taxon>Thelephora</taxon>
    </lineage>
</organism>
<keyword evidence="3" id="KW-0862">Zinc</keyword>
<evidence type="ECO:0000256" key="3">
    <source>
        <dbReference type="ARBA" id="ARBA00022833"/>
    </source>
</evidence>
<dbReference type="InterPro" id="IPR001841">
    <property type="entry name" value="Znf_RING"/>
</dbReference>
<evidence type="ECO:0000313" key="8">
    <source>
        <dbReference type="Proteomes" id="UP000736335"/>
    </source>
</evidence>
<dbReference type="OrthoDB" id="2800661at2759"/>
<keyword evidence="1" id="KW-0479">Metal-binding</keyword>
<protein>
    <recommendedName>
        <fullName evidence="6">RING-type domain-containing protein</fullName>
    </recommendedName>
</protein>
<dbReference type="GO" id="GO:0008270">
    <property type="term" value="F:zinc ion binding"/>
    <property type="evidence" value="ECO:0007669"/>
    <property type="project" value="UniProtKB-KW"/>
</dbReference>
<dbReference type="Proteomes" id="UP000736335">
    <property type="component" value="Unassembled WGS sequence"/>
</dbReference>
<comment type="caution">
    <text evidence="7">The sequence shown here is derived from an EMBL/GenBank/DDBJ whole genome shotgun (WGS) entry which is preliminary data.</text>
</comment>
<reference evidence="7" key="1">
    <citation type="journal article" date="2020" name="Nat. Commun.">
        <title>Large-scale genome sequencing of mycorrhizal fungi provides insights into the early evolution of symbiotic traits.</title>
        <authorList>
            <person name="Miyauchi S."/>
            <person name="Kiss E."/>
            <person name="Kuo A."/>
            <person name="Drula E."/>
            <person name="Kohler A."/>
            <person name="Sanchez-Garcia M."/>
            <person name="Morin E."/>
            <person name="Andreopoulos B."/>
            <person name="Barry K.W."/>
            <person name="Bonito G."/>
            <person name="Buee M."/>
            <person name="Carver A."/>
            <person name="Chen C."/>
            <person name="Cichocki N."/>
            <person name="Clum A."/>
            <person name="Culley D."/>
            <person name="Crous P.W."/>
            <person name="Fauchery L."/>
            <person name="Girlanda M."/>
            <person name="Hayes R.D."/>
            <person name="Keri Z."/>
            <person name="LaButti K."/>
            <person name="Lipzen A."/>
            <person name="Lombard V."/>
            <person name="Magnuson J."/>
            <person name="Maillard F."/>
            <person name="Murat C."/>
            <person name="Nolan M."/>
            <person name="Ohm R.A."/>
            <person name="Pangilinan J."/>
            <person name="Pereira M.F."/>
            <person name="Perotto S."/>
            <person name="Peter M."/>
            <person name="Pfister S."/>
            <person name="Riley R."/>
            <person name="Sitrit Y."/>
            <person name="Stielow J.B."/>
            <person name="Szollosi G."/>
            <person name="Zifcakova L."/>
            <person name="Stursova M."/>
            <person name="Spatafora J.W."/>
            <person name="Tedersoo L."/>
            <person name="Vaario L.M."/>
            <person name="Yamada A."/>
            <person name="Yan M."/>
            <person name="Wang P."/>
            <person name="Xu J."/>
            <person name="Bruns T."/>
            <person name="Baldrian P."/>
            <person name="Vilgalys R."/>
            <person name="Dunand C."/>
            <person name="Henrissat B."/>
            <person name="Grigoriev I.V."/>
            <person name="Hibbett D."/>
            <person name="Nagy L.G."/>
            <person name="Martin F.M."/>
        </authorList>
    </citation>
    <scope>NUCLEOTIDE SEQUENCE</scope>
    <source>
        <strain evidence="7">UH-Tt-Lm1</strain>
    </source>
</reference>
<dbReference type="AlphaFoldDB" id="A0A9P6HPE5"/>